<dbReference type="EMBL" id="OZ034819">
    <property type="protein sequence ID" value="CAL1395061.1"/>
    <property type="molecule type" value="Genomic_DNA"/>
</dbReference>
<evidence type="ECO:0000313" key="2">
    <source>
        <dbReference type="Proteomes" id="UP001497516"/>
    </source>
</evidence>
<keyword evidence="2" id="KW-1185">Reference proteome</keyword>
<sequence>MASFHPLNPENQEINTSLLRFGEAQVNQQAEVKEKSPDQAPGRQIEWWIFSYCSAAQRKTDRAADLLRLLSKVASDSWRLKAVAIACGYSTKRRSRWRKGKHRRGGERAGEASEMTRGLLGLFVVEEKRVSGFVFVHWRRERAGEGER</sequence>
<reference evidence="1 2" key="1">
    <citation type="submission" date="2024-04" db="EMBL/GenBank/DDBJ databases">
        <authorList>
            <person name="Fracassetti M."/>
        </authorList>
    </citation>
    <scope>NUCLEOTIDE SEQUENCE [LARGE SCALE GENOMIC DNA]</scope>
</reference>
<proteinExistence type="predicted"/>
<dbReference type="Proteomes" id="UP001497516">
    <property type="component" value="Chromosome 6"/>
</dbReference>
<accession>A0AAV2F9Z3</accession>
<gene>
    <name evidence="1" type="ORF">LTRI10_LOCUS35519</name>
</gene>
<organism evidence="1 2">
    <name type="scientific">Linum trigynum</name>
    <dbReference type="NCBI Taxonomy" id="586398"/>
    <lineage>
        <taxon>Eukaryota</taxon>
        <taxon>Viridiplantae</taxon>
        <taxon>Streptophyta</taxon>
        <taxon>Embryophyta</taxon>
        <taxon>Tracheophyta</taxon>
        <taxon>Spermatophyta</taxon>
        <taxon>Magnoliopsida</taxon>
        <taxon>eudicotyledons</taxon>
        <taxon>Gunneridae</taxon>
        <taxon>Pentapetalae</taxon>
        <taxon>rosids</taxon>
        <taxon>fabids</taxon>
        <taxon>Malpighiales</taxon>
        <taxon>Linaceae</taxon>
        <taxon>Linum</taxon>
    </lineage>
</organism>
<evidence type="ECO:0000313" key="1">
    <source>
        <dbReference type="EMBL" id="CAL1395061.1"/>
    </source>
</evidence>
<name>A0AAV2F9Z3_9ROSI</name>
<protein>
    <submittedName>
        <fullName evidence="1">Uncharacterized protein</fullName>
    </submittedName>
</protein>
<dbReference type="AlphaFoldDB" id="A0AAV2F9Z3"/>